<organism evidence="1 2">
    <name type="scientific">Nocardia gamkensis</name>
    <dbReference type="NCBI Taxonomy" id="352869"/>
    <lineage>
        <taxon>Bacteria</taxon>
        <taxon>Bacillati</taxon>
        <taxon>Actinomycetota</taxon>
        <taxon>Actinomycetes</taxon>
        <taxon>Mycobacteriales</taxon>
        <taxon>Nocardiaceae</taxon>
        <taxon>Nocardia</taxon>
    </lineage>
</organism>
<sequence length="67" mass="6985">MADLETATSLAPMVAGFESATASTPLRRAAGRLLAVLPPGWSVEVVDAPPGRYGNRAPLLRVVMPPD</sequence>
<keyword evidence="2" id="KW-1185">Reference proteome</keyword>
<dbReference type="EMBL" id="JAAXOS010000006">
    <property type="protein sequence ID" value="NKY27501.1"/>
    <property type="molecule type" value="Genomic_DNA"/>
</dbReference>
<reference evidence="1 2" key="1">
    <citation type="submission" date="2020-04" db="EMBL/GenBank/DDBJ databases">
        <title>MicrobeNet Type strains.</title>
        <authorList>
            <person name="Nicholson A.C."/>
        </authorList>
    </citation>
    <scope>NUCLEOTIDE SEQUENCE [LARGE SCALE GENOMIC DNA]</scope>
    <source>
        <strain evidence="1 2">DSM 44956</strain>
    </source>
</reference>
<protein>
    <submittedName>
        <fullName evidence="1">Uncharacterized protein</fullName>
    </submittedName>
</protein>
<proteinExistence type="predicted"/>
<comment type="caution">
    <text evidence="1">The sequence shown here is derived from an EMBL/GenBank/DDBJ whole genome shotgun (WGS) entry which is preliminary data.</text>
</comment>
<accession>A0A7X6L451</accession>
<gene>
    <name evidence="1" type="ORF">HGB38_14870</name>
</gene>
<name>A0A7X6L451_9NOCA</name>
<dbReference type="Proteomes" id="UP000540698">
    <property type="component" value="Unassembled WGS sequence"/>
</dbReference>
<evidence type="ECO:0000313" key="2">
    <source>
        <dbReference type="Proteomes" id="UP000540698"/>
    </source>
</evidence>
<dbReference type="RefSeq" id="WP_157114136.1">
    <property type="nucleotide sequence ID" value="NZ_JAAXOS010000006.1"/>
</dbReference>
<dbReference type="AlphaFoldDB" id="A0A7X6L451"/>
<evidence type="ECO:0000313" key="1">
    <source>
        <dbReference type="EMBL" id="NKY27501.1"/>
    </source>
</evidence>